<comment type="caution">
    <text evidence="2">The sequence shown here is derived from an EMBL/GenBank/DDBJ whole genome shotgun (WGS) entry which is preliminary data.</text>
</comment>
<organism evidence="2 3">
    <name type="scientific">Nephila pilipes</name>
    <name type="common">Giant wood spider</name>
    <name type="synonym">Nephila maculata</name>
    <dbReference type="NCBI Taxonomy" id="299642"/>
    <lineage>
        <taxon>Eukaryota</taxon>
        <taxon>Metazoa</taxon>
        <taxon>Ecdysozoa</taxon>
        <taxon>Arthropoda</taxon>
        <taxon>Chelicerata</taxon>
        <taxon>Arachnida</taxon>
        <taxon>Araneae</taxon>
        <taxon>Araneomorphae</taxon>
        <taxon>Entelegynae</taxon>
        <taxon>Araneoidea</taxon>
        <taxon>Nephilidae</taxon>
        <taxon>Nephila</taxon>
    </lineage>
</organism>
<feature type="compositionally biased region" description="Polar residues" evidence="1">
    <location>
        <begin position="1"/>
        <end position="12"/>
    </location>
</feature>
<dbReference type="EMBL" id="BMAW01001880">
    <property type="protein sequence ID" value="GFS76065.1"/>
    <property type="molecule type" value="Genomic_DNA"/>
</dbReference>
<sequence>MPGSKTGRQSSMMRRLPTVAETRATKAEAQSNEADNEGVELQTKPPLGTLGMRGENSRYFKVIQEIVVYMKLNQLSYDAHYNHTMGDKCLVLPSVVLSKTAGMEALNVIKRFEKYDNLEH</sequence>
<protein>
    <submittedName>
        <fullName evidence="2">Uncharacterized protein</fullName>
    </submittedName>
</protein>
<gene>
    <name evidence="2" type="ORF">NPIL_537421</name>
</gene>
<name>A0A8X6MSY4_NEPPI</name>
<evidence type="ECO:0000313" key="2">
    <source>
        <dbReference type="EMBL" id="GFS76065.1"/>
    </source>
</evidence>
<keyword evidence="3" id="KW-1185">Reference proteome</keyword>
<evidence type="ECO:0000313" key="3">
    <source>
        <dbReference type="Proteomes" id="UP000887013"/>
    </source>
</evidence>
<reference evidence="2" key="1">
    <citation type="submission" date="2020-08" db="EMBL/GenBank/DDBJ databases">
        <title>Multicomponent nature underlies the extraordinary mechanical properties of spider dragline silk.</title>
        <authorList>
            <person name="Kono N."/>
            <person name="Nakamura H."/>
            <person name="Mori M."/>
            <person name="Yoshida Y."/>
            <person name="Ohtoshi R."/>
            <person name="Malay A.D."/>
            <person name="Moran D.A.P."/>
            <person name="Tomita M."/>
            <person name="Numata K."/>
            <person name="Arakawa K."/>
        </authorList>
    </citation>
    <scope>NUCLEOTIDE SEQUENCE</scope>
</reference>
<dbReference type="Proteomes" id="UP000887013">
    <property type="component" value="Unassembled WGS sequence"/>
</dbReference>
<evidence type="ECO:0000256" key="1">
    <source>
        <dbReference type="SAM" id="MobiDB-lite"/>
    </source>
</evidence>
<accession>A0A8X6MSY4</accession>
<proteinExistence type="predicted"/>
<feature type="region of interest" description="Disordered" evidence="1">
    <location>
        <begin position="1"/>
        <end position="50"/>
    </location>
</feature>
<dbReference type="AlphaFoldDB" id="A0A8X6MSY4"/>